<dbReference type="AlphaFoldDB" id="A0A1A9UUQ6"/>
<proteinExistence type="predicted"/>
<sequence length="134" mass="15748">MLSMSKNVQQQVATKLKFMFMTRNWPDKLINIAIQMKKKKQISTITNRTGHVSRSLCHLFTAIIPTYQTNTHIDIMARIFKKNTASSRFTYRSICHLIVGFFSNNKHIANLLRVFFFFSNEFYSKSLHKHISNN</sequence>
<reference evidence="1" key="1">
    <citation type="submission" date="2020-05" db="UniProtKB">
        <authorList>
            <consortium name="EnsemblMetazoa"/>
        </authorList>
    </citation>
    <scope>IDENTIFICATION</scope>
    <source>
        <strain evidence="1">TTRI</strain>
    </source>
</reference>
<evidence type="ECO:0000313" key="1">
    <source>
        <dbReference type="EnsemblMetazoa" id="GAUT016099-PA"/>
    </source>
</evidence>
<evidence type="ECO:0000313" key="2">
    <source>
        <dbReference type="Proteomes" id="UP000078200"/>
    </source>
</evidence>
<name>A0A1A9UUQ6_GLOAU</name>
<dbReference type="VEuPathDB" id="VectorBase:GAUT016099"/>
<dbReference type="EnsemblMetazoa" id="GAUT016099-RA">
    <property type="protein sequence ID" value="GAUT016099-PA"/>
    <property type="gene ID" value="GAUT016099"/>
</dbReference>
<protein>
    <submittedName>
        <fullName evidence="1">Uncharacterized protein</fullName>
    </submittedName>
</protein>
<keyword evidence="2" id="KW-1185">Reference proteome</keyword>
<dbReference type="Proteomes" id="UP000078200">
    <property type="component" value="Unassembled WGS sequence"/>
</dbReference>
<accession>A0A1A9UUQ6</accession>
<organism evidence="1 2">
    <name type="scientific">Glossina austeni</name>
    <name type="common">Savannah tsetse fly</name>
    <dbReference type="NCBI Taxonomy" id="7395"/>
    <lineage>
        <taxon>Eukaryota</taxon>
        <taxon>Metazoa</taxon>
        <taxon>Ecdysozoa</taxon>
        <taxon>Arthropoda</taxon>
        <taxon>Hexapoda</taxon>
        <taxon>Insecta</taxon>
        <taxon>Pterygota</taxon>
        <taxon>Neoptera</taxon>
        <taxon>Endopterygota</taxon>
        <taxon>Diptera</taxon>
        <taxon>Brachycera</taxon>
        <taxon>Muscomorpha</taxon>
        <taxon>Hippoboscoidea</taxon>
        <taxon>Glossinidae</taxon>
        <taxon>Glossina</taxon>
    </lineage>
</organism>